<protein>
    <submittedName>
        <fullName evidence="1">Uncharacterized protein</fullName>
    </submittedName>
</protein>
<sequence>RPSWTFDFSFSESLKSIKQLIADVIDTPPFKWPICSSNGES</sequence>
<name>A0A9J5WWV5_SOLCO</name>
<organism evidence="1 2">
    <name type="scientific">Solanum commersonii</name>
    <name type="common">Commerson's wild potato</name>
    <name type="synonym">Commerson's nightshade</name>
    <dbReference type="NCBI Taxonomy" id="4109"/>
    <lineage>
        <taxon>Eukaryota</taxon>
        <taxon>Viridiplantae</taxon>
        <taxon>Streptophyta</taxon>
        <taxon>Embryophyta</taxon>
        <taxon>Tracheophyta</taxon>
        <taxon>Spermatophyta</taxon>
        <taxon>Magnoliopsida</taxon>
        <taxon>eudicotyledons</taxon>
        <taxon>Gunneridae</taxon>
        <taxon>Pentapetalae</taxon>
        <taxon>asterids</taxon>
        <taxon>lamiids</taxon>
        <taxon>Solanales</taxon>
        <taxon>Solanaceae</taxon>
        <taxon>Solanoideae</taxon>
        <taxon>Solaneae</taxon>
        <taxon>Solanum</taxon>
    </lineage>
</organism>
<feature type="non-terminal residue" evidence="1">
    <location>
        <position position="41"/>
    </location>
</feature>
<dbReference type="EMBL" id="JACXVP010000010">
    <property type="protein sequence ID" value="KAG5580266.1"/>
    <property type="molecule type" value="Genomic_DNA"/>
</dbReference>
<evidence type="ECO:0000313" key="2">
    <source>
        <dbReference type="Proteomes" id="UP000824120"/>
    </source>
</evidence>
<accession>A0A9J5WWV5</accession>
<gene>
    <name evidence="1" type="ORF">H5410_050893</name>
</gene>
<comment type="caution">
    <text evidence="1">The sequence shown here is derived from an EMBL/GenBank/DDBJ whole genome shotgun (WGS) entry which is preliminary data.</text>
</comment>
<proteinExistence type="predicted"/>
<evidence type="ECO:0000313" key="1">
    <source>
        <dbReference type="EMBL" id="KAG5580266.1"/>
    </source>
</evidence>
<keyword evidence="2" id="KW-1185">Reference proteome</keyword>
<reference evidence="1 2" key="1">
    <citation type="submission" date="2020-09" db="EMBL/GenBank/DDBJ databases">
        <title>De no assembly of potato wild relative species, Solanum commersonii.</title>
        <authorList>
            <person name="Cho K."/>
        </authorList>
    </citation>
    <scope>NUCLEOTIDE SEQUENCE [LARGE SCALE GENOMIC DNA]</scope>
    <source>
        <strain evidence="1">LZ3.2</strain>
        <tissue evidence="1">Leaf</tissue>
    </source>
</reference>
<dbReference type="Proteomes" id="UP000824120">
    <property type="component" value="Chromosome 10"/>
</dbReference>
<dbReference type="AlphaFoldDB" id="A0A9J5WWV5"/>